<dbReference type="Gene3D" id="3.90.1150.10">
    <property type="entry name" value="Aspartate Aminotransferase, domain 1"/>
    <property type="match status" value="1"/>
</dbReference>
<dbReference type="PANTHER" id="PTHR21152:SF24">
    <property type="entry name" value="ALANINE--GLYOXYLATE AMINOTRANSFERASE 1"/>
    <property type="match status" value="1"/>
</dbReference>
<keyword evidence="12" id="KW-0670">Pyruvate</keyword>
<proteinExistence type="inferred from homology"/>
<protein>
    <recommendedName>
        <fullName evidence="3">alanine--glyoxylate transaminase</fullName>
        <ecNumber evidence="3">2.6.1.44</ecNumber>
    </recommendedName>
</protein>
<evidence type="ECO:0000313" key="13">
    <source>
        <dbReference type="Proteomes" id="UP000315496"/>
    </source>
</evidence>
<feature type="modified residue" description="N6-(pyridoxal phosphate)lysine" evidence="8">
    <location>
        <position position="184"/>
    </location>
</feature>
<dbReference type="InterPro" id="IPR015421">
    <property type="entry name" value="PyrdxlP-dep_Trfase_major"/>
</dbReference>
<dbReference type="GO" id="GO:0008453">
    <property type="term" value="F:alanine-glyoxylate transaminase activity"/>
    <property type="evidence" value="ECO:0007669"/>
    <property type="project" value="UniProtKB-EC"/>
</dbReference>
<evidence type="ECO:0000256" key="2">
    <source>
        <dbReference type="ARBA" id="ARBA00009236"/>
    </source>
</evidence>
<dbReference type="InterPro" id="IPR024169">
    <property type="entry name" value="SP_NH2Trfase/AEP_transaminase"/>
</dbReference>
<feature type="binding site" evidence="7">
    <location>
        <position position="329"/>
    </location>
    <ligand>
        <name>substrate</name>
    </ligand>
</feature>
<dbReference type="GO" id="GO:0004760">
    <property type="term" value="F:L-serine-pyruvate transaminase activity"/>
    <property type="evidence" value="ECO:0007669"/>
    <property type="project" value="TreeGrafter"/>
</dbReference>
<evidence type="ECO:0000256" key="1">
    <source>
        <dbReference type="ARBA" id="ARBA00001933"/>
    </source>
</evidence>
<evidence type="ECO:0000256" key="8">
    <source>
        <dbReference type="PIRSR" id="PIRSR000524-50"/>
    </source>
</evidence>
<feature type="domain" description="Aminotransferase class V" evidence="11">
    <location>
        <begin position="58"/>
        <end position="323"/>
    </location>
</feature>
<keyword evidence="4 12" id="KW-0032">Aminotransferase</keyword>
<dbReference type="InterPro" id="IPR020578">
    <property type="entry name" value="Aminotrans_V_PyrdxlP_BS"/>
</dbReference>
<dbReference type="PIRSF" id="PIRSF000524">
    <property type="entry name" value="SPT"/>
    <property type="match status" value="1"/>
</dbReference>
<comment type="similarity">
    <text evidence="2 9">Belongs to the class-V pyridoxal-phosphate-dependent aminotransferase family.</text>
</comment>
<dbReference type="Gene3D" id="3.40.640.10">
    <property type="entry name" value="Type I PLP-dependent aspartate aminotransferase-like (Major domain)"/>
    <property type="match status" value="1"/>
</dbReference>
<keyword evidence="5 12" id="KW-0808">Transferase</keyword>
<dbReference type="GO" id="GO:0005777">
    <property type="term" value="C:peroxisome"/>
    <property type="evidence" value="ECO:0007669"/>
    <property type="project" value="TreeGrafter"/>
</dbReference>
<dbReference type="SUPFAM" id="SSF53383">
    <property type="entry name" value="PLP-dependent transferases"/>
    <property type="match status" value="1"/>
</dbReference>
<evidence type="ECO:0000256" key="3">
    <source>
        <dbReference type="ARBA" id="ARBA00013049"/>
    </source>
</evidence>
<comment type="cofactor">
    <cofactor evidence="1 8 10">
        <name>pyridoxal 5'-phosphate</name>
        <dbReference type="ChEBI" id="CHEBI:597326"/>
    </cofactor>
</comment>
<gene>
    <name evidence="12" type="ORF">GMRT_10604</name>
</gene>
<accession>A0A4Z1T1J9</accession>
<evidence type="ECO:0000256" key="10">
    <source>
        <dbReference type="RuleBase" id="RU004504"/>
    </source>
</evidence>
<dbReference type="PANTHER" id="PTHR21152">
    <property type="entry name" value="AMINOTRANSFERASE CLASS V"/>
    <property type="match status" value="1"/>
</dbReference>
<dbReference type="InterPro" id="IPR015424">
    <property type="entry name" value="PyrdxlP-dep_Trfase"/>
</dbReference>
<dbReference type="InterPro" id="IPR015422">
    <property type="entry name" value="PyrdxlP-dep_Trfase_small"/>
</dbReference>
<dbReference type="GO" id="GO:0019265">
    <property type="term" value="P:glycine biosynthetic process, by transamination of glyoxylate"/>
    <property type="evidence" value="ECO:0007669"/>
    <property type="project" value="TreeGrafter"/>
</dbReference>
<dbReference type="EMBL" id="VDLU01000004">
    <property type="protein sequence ID" value="TNJ26817.1"/>
    <property type="molecule type" value="Genomic_DNA"/>
</dbReference>
<dbReference type="InterPro" id="IPR000192">
    <property type="entry name" value="Aminotrans_V_dom"/>
</dbReference>
<dbReference type="EC" id="2.6.1.44" evidence="3"/>
<dbReference type="Pfam" id="PF00266">
    <property type="entry name" value="Aminotran_5"/>
    <property type="match status" value="1"/>
</dbReference>
<name>A0A4Z1T1J9_GIAMU</name>
<evidence type="ECO:0000256" key="4">
    <source>
        <dbReference type="ARBA" id="ARBA00022576"/>
    </source>
</evidence>
<keyword evidence="6 8" id="KW-0663">Pyridoxal phosphate</keyword>
<organism evidence="12 13">
    <name type="scientific">Giardia muris</name>
    <dbReference type="NCBI Taxonomy" id="5742"/>
    <lineage>
        <taxon>Eukaryota</taxon>
        <taxon>Metamonada</taxon>
        <taxon>Diplomonadida</taxon>
        <taxon>Hexamitidae</taxon>
        <taxon>Giardiinae</taxon>
        <taxon>Giardia</taxon>
    </lineage>
</organism>
<dbReference type="PROSITE" id="PS00595">
    <property type="entry name" value="AA_TRANSFER_CLASS_5"/>
    <property type="match status" value="1"/>
</dbReference>
<evidence type="ECO:0000256" key="6">
    <source>
        <dbReference type="ARBA" id="ARBA00022898"/>
    </source>
</evidence>
<evidence type="ECO:0000256" key="7">
    <source>
        <dbReference type="PIRSR" id="PIRSR000524-1"/>
    </source>
</evidence>
<keyword evidence="13" id="KW-1185">Reference proteome</keyword>
<reference evidence="12 13" key="1">
    <citation type="submission" date="2019-05" db="EMBL/GenBank/DDBJ databases">
        <title>The compact genome of Giardia muris reveals important steps in the evolution of intestinal protozoan parasites.</title>
        <authorList>
            <person name="Xu F."/>
            <person name="Jimenez-Gonzalez A."/>
            <person name="Einarsson E."/>
            <person name="Astvaldsson A."/>
            <person name="Peirasmaki D."/>
            <person name="Eckmann L."/>
            <person name="Andersson J.O."/>
            <person name="Svard S.G."/>
            <person name="Jerlstrom-Hultqvist J."/>
        </authorList>
    </citation>
    <scope>NUCLEOTIDE SEQUENCE [LARGE SCALE GENOMIC DNA]</scope>
    <source>
        <strain evidence="12 13">Roberts-Thomson</strain>
    </source>
</reference>
<evidence type="ECO:0000256" key="9">
    <source>
        <dbReference type="RuleBase" id="RU004075"/>
    </source>
</evidence>
<evidence type="ECO:0000259" key="11">
    <source>
        <dbReference type="Pfam" id="PF00266"/>
    </source>
</evidence>
<sequence length="380" mass="41272">MHPVNYLPGPATVRENVRFARAQEPPGIEVYGEAVRKLKHLVGTEHELHILCGEGMVALDAAVCSLVEPGDDVLVITNGVFGSWFEDLVARHRGIPTVLACPWERPVSPATLDAFLRQTEKSFKVATLVHCDTPTGVLNDVRSLVSLLMRRGILTIVDSVSAAFATPLEMDAWGIDVLLLGSQKVLSCPTGLAMVAVSARAWAAIETRNTPIAGYYTNLLLFKGCVETGKFPYALPNSELAGLLAAINNIIQETPEALQKRHRTIAAAVRTGLQESGLRLFLDDGYSPTVTAFRIPEGVTAREIVADMQKLFNITITCGLDSVTDTVIRLGHLGENARVETTLFVLKALGAVFSRRGVPLRKDPGEVFFREYCKIVGINS</sequence>
<dbReference type="Proteomes" id="UP000315496">
    <property type="component" value="Chromosome 4"/>
</dbReference>
<evidence type="ECO:0000256" key="5">
    <source>
        <dbReference type="ARBA" id="ARBA00022679"/>
    </source>
</evidence>
<comment type="caution">
    <text evidence="12">The sequence shown here is derived from an EMBL/GenBank/DDBJ whole genome shotgun (WGS) entry which is preliminary data.</text>
</comment>
<evidence type="ECO:0000313" key="12">
    <source>
        <dbReference type="EMBL" id="TNJ26817.1"/>
    </source>
</evidence>
<dbReference type="OrthoDB" id="24581at2759"/>
<dbReference type="VEuPathDB" id="GiardiaDB:GMRT_10604"/>
<dbReference type="AlphaFoldDB" id="A0A4Z1T1J9"/>